<feature type="compositionally biased region" description="Low complexity" evidence="1">
    <location>
        <begin position="22"/>
        <end position="42"/>
    </location>
</feature>
<dbReference type="AlphaFoldDB" id="A0A0B6ZXZ9"/>
<evidence type="ECO:0000256" key="1">
    <source>
        <dbReference type="SAM" id="MobiDB-lite"/>
    </source>
</evidence>
<feature type="compositionally biased region" description="Polar residues" evidence="1">
    <location>
        <begin position="43"/>
        <end position="58"/>
    </location>
</feature>
<feature type="compositionally biased region" description="Basic and acidic residues" evidence="1">
    <location>
        <begin position="1"/>
        <end position="12"/>
    </location>
</feature>
<dbReference type="EMBL" id="HACG01026613">
    <property type="protein sequence ID" value="CEK73478.1"/>
    <property type="molecule type" value="Transcribed_RNA"/>
</dbReference>
<evidence type="ECO:0000313" key="2">
    <source>
        <dbReference type="EMBL" id="CEK73478.1"/>
    </source>
</evidence>
<dbReference type="EMBL" id="HACG01026614">
    <property type="protein sequence ID" value="CEK73479.1"/>
    <property type="molecule type" value="Transcribed_RNA"/>
</dbReference>
<feature type="compositionally biased region" description="Polar residues" evidence="1">
    <location>
        <begin position="90"/>
        <end position="99"/>
    </location>
</feature>
<evidence type="ECO:0000313" key="3">
    <source>
        <dbReference type="EMBL" id="CEK73479.1"/>
    </source>
</evidence>
<organism evidence="3">
    <name type="scientific">Arion vulgaris</name>
    <dbReference type="NCBI Taxonomy" id="1028688"/>
    <lineage>
        <taxon>Eukaryota</taxon>
        <taxon>Metazoa</taxon>
        <taxon>Spiralia</taxon>
        <taxon>Lophotrochozoa</taxon>
        <taxon>Mollusca</taxon>
        <taxon>Gastropoda</taxon>
        <taxon>Heterobranchia</taxon>
        <taxon>Euthyneura</taxon>
        <taxon>Panpulmonata</taxon>
        <taxon>Eupulmonata</taxon>
        <taxon>Stylommatophora</taxon>
        <taxon>Helicina</taxon>
        <taxon>Arionoidea</taxon>
        <taxon>Arionidae</taxon>
        <taxon>Arion</taxon>
    </lineage>
</organism>
<gene>
    <name evidence="3" type="primary">ORF86945</name>
    <name evidence="2" type="synonym">ORF86944</name>
</gene>
<name>A0A0B6ZXZ9_9EUPU</name>
<feature type="non-terminal residue" evidence="3">
    <location>
        <position position="112"/>
    </location>
</feature>
<reference evidence="3" key="1">
    <citation type="submission" date="2014-12" db="EMBL/GenBank/DDBJ databases">
        <title>Insight into the proteome of Arion vulgaris.</title>
        <authorList>
            <person name="Aradska J."/>
            <person name="Bulat T."/>
            <person name="Smidak R."/>
            <person name="Sarate P."/>
            <person name="Gangsoo J."/>
            <person name="Sialana F."/>
            <person name="Bilban M."/>
            <person name="Lubec G."/>
        </authorList>
    </citation>
    <scope>NUCLEOTIDE SEQUENCE</scope>
    <source>
        <tissue evidence="3">Skin</tissue>
    </source>
</reference>
<accession>A0A0B6ZXZ9</accession>
<sequence length="112" mass="11585">MDGENNKKDGQAKNKQFSNIKASNQQPSNQSSSSQAQTLSASGTTGCSHNSQPSSPTHDYSHFAVPPCGEQVTSPQSIPLPRGHRHSLNGVGTANGAISINSPVNSVVKASS</sequence>
<protein>
    <submittedName>
        <fullName evidence="3">Uncharacterized protein</fullName>
    </submittedName>
</protein>
<proteinExistence type="predicted"/>
<feature type="region of interest" description="Disordered" evidence="1">
    <location>
        <begin position="1"/>
        <end position="99"/>
    </location>
</feature>